<dbReference type="EMBL" id="BRXR01000001">
    <property type="protein sequence ID" value="GLC30006.1"/>
    <property type="molecule type" value="Genomic_DNA"/>
</dbReference>
<evidence type="ECO:0000313" key="3">
    <source>
        <dbReference type="Proteomes" id="UP001208567"/>
    </source>
</evidence>
<proteinExistence type="predicted"/>
<sequence length="373" mass="41576">MKGKMIAKSLAYFLLIFIFVGSFAGCKKQKTDVSKEENIFDIKIASNLVDVYMKALMKEDIEGAKKMYSKELQKSEKETSSNELKIKGYSIEETSEIGKTGLFKMKVARTSLDKPAAVLDNMSLKIIKEDQEYKIDDIRNETEKEAFYENGSIRIRSKNNLSTNLLVDSSSLPQYVFSKDDKANIYKQVVPRNKFSGINFGYQGEKAAIITYDKDSYIGIVKIDESLATQGGGGDQGGGGGGDQGKGDQNKGGQGQMAREKPIGKEMVNLDLLKDAKVDFVTFSIGEKFAVVQYSKTNMGKCIRVYSSDSGELVPVKFEEKYPYGKVEITFSSFDKEALNYEVTAKNPSDKSVQDVVGKYQLSLKKDYKVKKL</sequence>
<comment type="caution">
    <text evidence="2">The sequence shown here is derived from an EMBL/GenBank/DDBJ whole genome shotgun (WGS) entry which is preliminary data.</text>
</comment>
<feature type="compositionally biased region" description="Gly residues" evidence="1">
    <location>
        <begin position="230"/>
        <end position="255"/>
    </location>
</feature>
<keyword evidence="3" id="KW-1185">Reference proteome</keyword>
<dbReference type="PROSITE" id="PS51257">
    <property type="entry name" value="PROKAR_LIPOPROTEIN"/>
    <property type="match status" value="1"/>
</dbReference>
<dbReference type="RefSeq" id="WP_264849276.1">
    <property type="nucleotide sequence ID" value="NZ_BRXR01000001.1"/>
</dbReference>
<gene>
    <name evidence="2" type="ORF">bsdE14_14160</name>
</gene>
<name>A0ABQ5N4E9_9CLOT</name>
<organism evidence="2 3">
    <name type="scientific">Clostridium omnivorum</name>
    <dbReference type="NCBI Taxonomy" id="1604902"/>
    <lineage>
        <taxon>Bacteria</taxon>
        <taxon>Bacillati</taxon>
        <taxon>Bacillota</taxon>
        <taxon>Clostridia</taxon>
        <taxon>Eubacteriales</taxon>
        <taxon>Clostridiaceae</taxon>
        <taxon>Clostridium</taxon>
    </lineage>
</organism>
<protein>
    <submittedName>
        <fullName evidence="2">Head-tail adaptor protein</fullName>
    </submittedName>
</protein>
<accession>A0ABQ5N4E9</accession>
<evidence type="ECO:0000313" key="2">
    <source>
        <dbReference type="EMBL" id="GLC30006.1"/>
    </source>
</evidence>
<evidence type="ECO:0000256" key="1">
    <source>
        <dbReference type="SAM" id="MobiDB-lite"/>
    </source>
</evidence>
<reference evidence="2 3" key="1">
    <citation type="journal article" date="2024" name="Int. J. Syst. Evol. Microbiol.">
        <title>Clostridium omnivorum sp. nov., isolated from anoxic soil under the treatment of reductive soil disinfestation.</title>
        <authorList>
            <person name="Ueki A."/>
            <person name="Tonouchi A."/>
            <person name="Kaku N."/>
            <person name="Honma S."/>
            <person name="Ueki K."/>
        </authorList>
    </citation>
    <scope>NUCLEOTIDE SEQUENCE [LARGE SCALE GENOMIC DNA]</scope>
    <source>
        <strain evidence="2 3">E14</strain>
    </source>
</reference>
<dbReference type="Proteomes" id="UP001208567">
    <property type="component" value="Unassembled WGS sequence"/>
</dbReference>
<feature type="region of interest" description="Disordered" evidence="1">
    <location>
        <begin position="230"/>
        <end position="260"/>
    </location>
</feature>